<organism evidence="2 3">
    <name type="scientific">Stephania cephalantha</name>
    <dbReference type="NCBI Taxonomy" id="152367"/>
    <lineage>
        <taxon>Eukaryota</taxon>
        <taxon>Viridiplantae</taxon>
        <taxon>Streptophyta</taxon>
        <taxon>Embryophyta</taxon>
        <taxon>Tracheophyta</taxon>
        <taxon>Spermatophyta</taxon>
        <taxon>Magnoliopsida</taxon>
        <taxon>Ranunculales</taxon>
        <taxon>Menispermaceae</taxon>
        <taxon>Menispermoideae</taxon>
        <taxon>Cissampelideae</taxon>
        <taxon>Stephania</taxon>
    </lineage>
</organism>
<dbReference type="Proteomes" id="UP001419268">
    <property type="component" value="Unassembled WGS sequence"/>
</dbReference>
<protein>
    <submittedName>
        <fullName evidence="2">Uncharacterized protein</fullName>
    </submittedName>
</protein>
<sequence>MSKAARKSAGDGRREERLAPGDGGAVEAGKRRRQEALSMQASEDGGEATRDRTGRDVATEKEKEKAVVEAEKAAVEAREERRAVERRGGEGAEQTRVFSKAGDFVEIGIASGDAAAGDDGWCNERRLAIGEARTRPSRPVGVQGLVQRQQADRWRTRGGLAALCLAQP</sequence>
<evidence type="ECO:0000256" key="1">
    <source>
        <dbReference type="SAM" id="MobiDB-lite"/>
    </source>
</evidence>
<accession>A0AAP0K7G8</accession>
<feature type="compositionally biased region" description="Basic and acidic residues" evidence="1">
    <location>
        <begin position="47"/>
        <end position="90"/>
    </location>
</feature>
<keyword evidence="3" id="KW-1185">Reference proteome</keyword>
<dbReference type="EMBL" id="JBBNAG010000003">
    <property type="protein sequence ID" value="KAK9147336.1"/>
    <property type="molecule type" value="Genomic_DNA"/>
</dbReference>
<feature type="region of interest" description="Disordered" evidence="1">
    <location>
        <begin position="1"/>
        <end position="95"/>
    </location>
</feature>
<feature type="compositionally biased region" description="Basic and acidic residues" evidence="1">
    <location>
        <begin position="8"/>
        <end position="19"/>
    </location>
</feature>
<reference evidence="2 3" key="1">
    <citation type="submission" date="2024-01" db="EMBL/GenBank/DDBJ databases">
        <title>Genome assemblies of Stephania.</title>
        <authorList>
            <person name="Yang L."/>
        </authorList>
    </citation>
    <scope>NUCLEOTIDE SEQUENCE [LARGE SCALE GENOMIC DNA]</scope>
    <source>
        <strain evidence="2">JXDWG</strain>
        <tissue evidence="2">Leaf</tissue>
    </source>
</reference>
<dbReference type="AlphaFoldDB" id="A0AAP0K7G8"/>
<gene>
    <name evidence="2" type="ORF">Scep_006093</name>
</gene>
<proteinExistence type="predicted"/>
<name>A0AAP0K7G8_9MAGN</name>
<evidence type="ECO:0000313" key="3">
    <source>
        <dbReference type="Proteomes" id="UP001419268"/>
    </source>
</evidence>
<evidence type="ECO:0000313" key="2">
    <source>
        <dbReference type="EMBL" id="KAK9147336.1"/>
    </source>
</evidence>
<comment type="caution">
    <text evidence="2">The sequence shown here is derived from an EMBL/GenBank/DDBJ whole genome shotgun (WGS) entry which is preliminary data.</text>
</comment>